<dbReference type="InterPro" id="IPR036890">
    <property type="entry name" value="HATPase_C_sf"/>
</dbReference>
<evidence type="ECO:0000256" key="1">
    <source>
        <dbReference type="ARBA" id="ARBA00000085"/>
    </source>
</evidence>
<dbReference type="Gene3D" id="3.30.565.10">
    <property type="entry name" value="Histidine kinase-like ATPase, C-terminal domain"/>
    <property type="match status" value="1"/>
</dbReference>
<keyword evidence="3" id="KW-0808">Transferase</keyword>
<gene>
    <name evidence="6" type="ORF">GCM10007907_03680</name>
</gene>
<dbReference type="InterPro" id="IPR050351">
    <property type="entry name" value="BphY/WalK/GraS-like"/>
</dbReference>
<evidence type="ECO:0000256" key="4">
    <source>
        <dbReference type="ARBA" id="ARBA00022777"/>
    </source>
</evidence>
<dbReference type="EMBL" id="BSOG01000001">
    <property type="protein sequence ID" value="GLR11578.1"/>
    <property type="molecule type" value="Genomic_DNA"/>
</dbReference>
<reference evidence="7" key="1">
    <citation type="journal article" date="2019" name="Int. J. Syst. Evol. Microbiol.">
        <title>The Global Catalogue of Microorganisms (GCM) 10K type strain sequencing project: providing services to taxonomists for standard genome sequencing and annotation.</title>
        <authorList>
            <consortium name="The Broad Institute Genomics Platform"/>
            <consortium name="The Broad Institute Genome Sequencing Center for Infectious Disease"/>
            <person name="Wu L."/>
            <person name="Ma J."/>
        </authorList>
    </citation>
    <scope>NUCLEOTIDE SEQUENCE [LARGE SCALE GENOMIC DNA]</scope>
    <source>
        <strain evidence="7">NBRC 110044</strain>
    </source>
</reference>
<dbReference type="EC" id="2.7.13.3" evidence="2"/>
<accession>A0ABQ5YAU0</accession>
<comment type="catalytic activity">
    <reaction evidence="1">
        <text>ATP + protein L-histidine = ADP + protein N-phospho-L-histidine.</text>
        <dbReference type="EC" id="2.7.13.3"/>
    </reaction>
</comment>
<keyword evidence="7" id="KW-1185">Reference proteome</keyword>
<evidence type="ECO:0000256" key="2">
    <source>
        <dbReference type="ARBA" id="ARBA00012438"/>
    </source>
</evidence>
<evidence type="ECO:0000313" key="7">
    <source>
        <dbReference type="Proteomes" id="UP001156706"/>
    </source>
</evidence>
<dbReference type="InterPro" id="IPR003594">
    <property type="entry name" value="HATPase_dom"/>
</dbReference>
<evidence type="ECO:0000256" key="3">
    <source>
        <dbReference type="ARBA" id="ARBA00022679"/>
    </source>
</evidence>
<dbReference type="PANTHER" id="PTHR42878">
    <property type="entry name" value="TWO-COMPONENT HISTIDINE KINASE"/>
    <property type="match status" value="1"/>
</dbReference>
<dbReference type="PANTHER" id="PTHR42878:SF15">
    <property type="entry name" value="BACTERIOPHYTOCHROME"/>
    <property type="match status" value="1"/>
</dbReference>
<comment type="caution">
    <text evidence="6">The sequence shown here is derived from an EMBL/GenBank/DDBJ whole genome shotgun (WGS) entry which is preliminary data.</text>
</comment>
<evidence type="ECO:0000259" key="5">
    <source>
        <dbReference type="Pfam" id="PF02518"/>
    </source>
</evidence>
<feature type="domain" description="Histidine kinase/HSP90-like ATPase" evidence="5">
    <location>
        <begin position="2"/>
        <end position="50"/>
    </location>
</feature>
<protein>
    <recommendedName>
        <fullName evidence="2">histidine kinase</fullName>
        <ecNumber evidence="2">2.7.13.3</ecNumber>
    </recommendedName>
</protein>
<evidence type="ECO:0000313" key="6">
    <source>
        <dbReference type="EMBL" id="GLR11578.1"/>
    </source>
</evidence>
<organism evidence="6 7">
    <name type="scientific">Chitinimonas prasina</name>
    <dbReference type="NCBI Taxonomy" id="1434937"/>
    <lineage>
        <taxon>Bacteria</taxon>
        <taxon>Pseudomonadati</taxon>
        <taxon>Pseudomonadota</taxon>
        <taxon>Betaproteobacteria</taxon>
        <taxon>Neisseriales</taxon>
        <taxon>Chitinibacteraceae</taxon>
        <taxon>Chitinimonas</taxon>
    </lineage>
</organism>
<dbReference type="RefSeq" id="WP_368860119.1">
    <property type="nucleotide sequence ID" value="NZ_BSOG01000001.1"/>
</dbReference>
<name>A0ABQ5YAU0_9NEIS</name>
<dbReference type="Proteomes" id="UP001156706">
    <property type="component" value="Unassembled WGS sequence"/>
</dbReference>
<sequence length="76" mass="8225">MFGVFQRLHGEQEFPGTGVGLENVKRIVSRHGGEVWAERGRGLFSTFPCPLPRMQADGKTNGPEGVRAIAVAWSGS</sequence>
<proteinExistence type="predicted"/>
<keyword evidence="4" id="KW-0418">Kinase</keyword>
<dbReference type="SUPFAM" id="SSF55874">
    <property type="entry name" value="ATPase domain of HSP90 chaperone/DNA topoisomerase II/histidine kinase"/>
    <property type="match status" value="1"/>
</dbReference>
<dbReference type="Pfam" id="PF02518">
    <property type="entry name" value="HATPase_c"/>
    <property type="match status" value="1"/>
</dbReference>